<name>A0AAE0KYI0_9CHLO</name>
<protein>
    <submittedName>
        <fullName evidence="2">Uncharacterized protein</fullName>
    </submittedName>
</protein>
<dbReference type="EMBL" id="LGRX02013862">
    <property type="protein sequence ID" value="KAK3265518.1"/>
    <property type="molecule type" value="Genomic_DNA"/>
</dbReference>
<evidence type="ECO:0000256" key="1">
    <source>
        <dbReference type="SAM" id="MobiDB-lite"/>
    </source>
</evidence>
<comment type="caution">
    <text evidence="2">The sequence shown here is derived from an EMBL/GenBank/DDBJ whole genome shotgun (WGS) entry which is preliminary data.</text>
</comment>
<feature type="compositionally biased region" description="Polar residues" evidence="1">
    <location>
        <begin position="104"/>
        <end position="113"/>
    </location>
</feature>
<sequence length="199" mass="22546">METQDQETLHSFLTKILVEKLQQPDEYVSKLVSSFQDQLVPTTAVLSRFYHSRNCSKDFENFKGEVLVDGKKVPSIIWAEICLTLGALSQDPSPPTKRIKVETPTPSDQSSRLDPSPARSIANVLQREAASGERTINLPFTPKTGLSRDKSGYAKFWNDWHVLIYQFMTLSAVGLRNKEVDLLWNLKNAPLNALRDLRK</sequence>
<dbReference type="Proteomes" id="UP001190700">
    <property type="component" value="Unassembled WGS sequence"/>
</dbReference>
<dbReference type="AlphaFoldDB" id="A0AAE0KYI0"/>
<reference evidence="2 3" key="1">
    <citation type="journal article" date="2015" name="Genome Biol. Evol.">
        <title>Comparative Genomics of a Bacterivorous Green Alga Reveals Evolutionary Causalities and Consequences of Phago-Mixotrophic Mode of Nutrition.</title>
        <authorList>
            <person name="Burns J.A."/>
            <person name="Paasch A."/>
            <person name="Narechania A."/>
            <person name="Kim E."/>
        </authorList>
    </citation>
    <scope>NUCLEOTIDE SEQUENCE [LARGE SCALE GENOMIC DNA]</scope>
    <source>
        <strain evidence="2 3">PLY_AMNH</strain>
    </source>
</reference>
<evidence type="ECO:0000313" key="3">
    <source>
        <dbReference type="Proteomes" id="UP001190700"/>
    </source>
</evidence>
<evidence type="ECO:0000313" key="2">
    <source>
        <dbReference type="EMBL" id="KAK3265518.1"/>
    </source>
</evidence>
<keyword evidence="3" id="KW-1185">Reference proteome</keyword>
<proteinExistence type="predicted"/>
<organism evidence="2 3">
    <name type="scientific">Cymbomonas tetramitiformis</name>
    <dbReference type="NCBI Taxonomy" id="36881"/>
    <lineage>
        <taxon>Eukaryota</taxon>
        <taxon>Viridiplantae</taxon>
        <taxon>Chlorophyta</taxon>
        <taxon>Pyramimonadophyceae</taxon>
        <taxon>Pyramimonadales</taxon>
        <taxon>Pyramimonadaceae</taxon>
        <taxon>Cymbomonas</taxon>
    </lineage>
</organism>
<feature type="region of interest" description="Disordered" evidence="1">
    <location>
        <begin position="91"/>
        <end position="118"/>
    </location>
</feature>
<gene>
    <name evidence="2" type="ORF">CYMTET_25806</name>
</gene>
<accession>A0AAE0KYI0</accession>